<feature type="transmembrane region" description="Helical" evidence="1">
    <location>
        <begin position="48"/>
        <end position="72"/>
    </location>
</feature>
<protein>
    <submittedName>
        <fullName evidence="2">Uncharacterized protein</fullName>
    </submittedName>
</protein>
<sequence>MSEFSIKPNVVSIARSKRKFIYFGILLLIVNFYFVAQYVRLMLDEQSFGYYLFVLALVNLPIFVVSIVLLLVPTIHKHYYCGVSYVFKENALVIPNCVINSSDISAFEDVEFIRGFYRFYIYSLDKCYDLHGICEEDLVKIKEWLEKKKG</sequence>
<evidence type="ECO:0000256" key="1">
    <source>
        <dbReference type="SAM" id="Phobius"/>
    </source>
</evidence>
<proteinExistence type="predicted"/>
<evidence type="ECO:0000313" key="3">
    <source>
        <dbReference type="Proteomes" id="UP000487649"/>
    </source>
</evidence>
<evidence type="ECO:0000313" key="2">
    <source>
        <dbReference type="EMBL" id="MTK22095.1"/>
    </source>
</evidence>
<gene>
    <name evidence="2" type="ORF">GMA92_11785</name>
</gene>
<organism evidence="2 3">
    <name type="scientific">Turicibacter sanguinis</name>
    <dbReference type="NCBI Taxonomy" id="154288"/>
    <lineage>
        <taxon>Bacteria</taxon>
        <taxon>Bacillati</taxon>
        <taxon>Bacillota</taxon>
        <taxon>Erysipelotrichia</taxon>
        <taxon>Erysipelotrichales</taxon>
        <taxon>Turicibacteraceae</taxon>
        <taxon>Turicibacter</taxon>
    </lineage>
</organism>
<reference evidence="2 3" key="1">
    <citation type="journal article" date="2019" name="Nat. Med.">
        <title>A library of human gut bacterial isolates paired with longitudinal multiomics data enables mechanistic microbiome research.</title>
        <authorList>
            <person name="Poyet M."/>
            <person name="Groussin M."/>
            <person name="Gibbons S.M."/>
            <person name="Avila-Pacheco J."/>
            <person name="Jiang X."/>
            <person name="Kearney S.M."/>
            <person name="Perrotta A.R."/>
            <person name="Berdy B."/>
            <person name="Zhao S."/>
            <person name="Lieberman T.D."/>
            <person name="Swanson P.K."/>
            <person name="Smith M."/>
            <person name="Roesemann S."/>
            <person name="Alexander J.E."/>
            <person name="Rich S.A."/>
            <person name="Livny J."/>
            <person name="Vlamakis H."/>
            <person name="Clish C."/>
            <person name="Bullock K."/>
            <person name="Deik A."/>
            <person name="Scott J."/>
            <person name="Pierce K.A."/>
            <person name="Xavier R.J."/>
            <person name="Alm E.J."/>
        </authorList>
    </citation>
    <scope>NUCLEOTIDE SEQUENCE [LARGE SCALE GENOMIC DNA]</scope>
    <source>
        <strain evidence="2 3">BIOML-A198</strain>
    </source>
</reference>
<dbReference type="Proteomes" id="UP000487649">
    <property type="component" value="Unassembled WGS sequence"/>
</dbReference>
<dbReference type="RefSeq" id="WP_006783646.1">
    <property type="nucleotide sequence ID" value="NZ_CABJBH010000002.1"/>
</dbReference>
<dbReference type="AlphaFoldDB" id="A0A9X5APW7"/>
<keyword evidence="1" id="KW-0472">Membrane</keyword>
<dbReference type="GeneID" id="60058274"/>
<dbReference type="EMBL" id="WMQE01000029">
    <property type="protein sequence ID" value="MTK22095.1"/>
    <property type="molecule type" value="Genomic_DNA"/>
</dbReference>
<keyword evidence="1" id="KW-1133">Transmembrane helix</keyword>
<keyword evidence="1" id="KW-0812">Transmembrane</keyword>
<feature type="transmembrane region" description="Helical" evidence="1">
    <location>
        <begin position="20"/>
        <end position="36"/>
    </location>
</feature>
<name>A0A9X5APW7_9FIRM</name>
<comment type="caution">
    <text evidence="2">The sequence shown here is derived from an EMBL/GenBank/DDBJ whole genome shotgun (WGS) entry which is preliminary data.</text>
</comment>
<accession>A0A9X5APW7</accession>